<dbReference type="SUPFAM" id="SSF103473">
    <property type="entry name" value="MFS general substrate transporter"/>
    <property type="match status" value="2"/>
</dbReference>
<keyword evidence="2 6" id="KW-0812">Transmembrane</keyword>
<dbReference type="PANTHER" id="PTHR21576">
    <property type="entry name" value="UNCHARACTERIZED NODULIN-LIKE PROTEIN"/>
    <property type="match status" value="1"/>
</dbReference>
<feature type="region of interest" description="Disordered" evidence="5">
    <location>
        <begin position="319"/>
        <end position="343"/>
    </location>
</feature>
<name>A0A7G2BYR4_9TRYP</name>
<feature type="transmembrane region" description="Helical" evidence="6">
    <location>
        <begin position="104"/>
        <end position="125"/>
    </location>
</feature>
<evidence type="ECO:0000256" key="3">
    <source>
        <dbReference type="ARBA" id="ARBA00022989"/>
    </source>
</evidence>
<evidence type="ECO:0000256" key="6">
    <source>
        <dbReference type="SAM" id="Phobius"/>
    </source>
</evidence>
<feature type="transmembrane region" description="Helical" evidence="6">
    <location>
        <begin position="461"/>
        <end position="480"/>
    </location>
</feature>
<dbReference type="Gene3D" id="1.20.1250.20">
    <property type="entry name" value="MFS general substrate transporter like domains"/>
    <property type="match status" value="2"/>
</dbReference>
<dbReference type="Proteomes" id="UP000515908">
    <property type="component" value="Chromosome 01"/>
</dbReference>
<comment type="subcellular location">
    <subcellularLocation>
        <location evidence="1">Membrane</location>
        <topology evidence="1">Multi-pass membrane protein</topology>
    </subcellularLocation>
</comment>
<dbReference type="PANTHER" id="PTHR21576:SF157">
    <property type="entry name" value="NODULIN-LIKE DOMAIN-CONTAINING PROTEIN"/>
    <property type="match status" value="1"/>
</dbReference>
<feature type="transmembrane region" description="Helical" evidence="6">
    <location>
        <begin position="137"/>
        <end position="159"/>
    </location>
</feature>
<dbReference type="VEuPathDB" id="TriTrypDB:ADEAN_000012100"/>
<evidence type="ECO:0000313" key="8">
    <source>
        <dbReference type="Proteomes" id="UP000515908"/>
    </source>
</evidence>
<reference evidence="7 8" key="1">
    <citation type="submission" date="2020-08" db="EMBL/GenBank/DDBJ databases">
        <authorList>
            <person name="Newling K."/>
            <person name="Davey J."/>
            <person name="Forrester S."/>
        </authorList>
    </citation>
    <scope>NUCLEOTIDE SEQUENCE [LARGE SCALE GENOMIC DNA]</scope>
    <source>
        <strain evidence="8">Crithidia deanei Carvalho (ATCC PRA-265)</strain>
    </source>
</reference>
<keyword evidence="3 6" id="KW-1133">Transmembrane helix</keyword>
<feature type="region of interest" description="Disordered" evidence="5">
    <location>
        <begin position="623"/>
        <end position="642"/>
    </location>
</feature>
<feature type="transmembrane region" description="Helical" evidence="6">
    <location>
        <begin position="421"/>
        <end position="441"/>
    </location>
</feature>
<feature type="transmembrane region" description="Helical" evidence="6">
    <location>
        <begin position="559"/>
        <end position="582"/>
    </location>
</feature>
<evidence type="ECO:0000256" key="2">
    <source>
        <dbReference type="ARBA" id="ARBA00022692"/>
    </source>
</evidence>
<gene>
    <name evidence="7" type="ORF">ADEAN_000012100</name>
</gene>
<feature type="transmembrane region" description="Helical" evidence="6">
    <location>
        <begin position="40"/>
        <end position="58"/>
    </location>
</feature>
<sequence>MSSQEEENRRGFFEVKDNNKVKVDILSNARQKKINEYKRFFILCIGCFGCLCTSFSYAYNLISGYFQEQLHLKQKDLVNISVVGECVSCFVLPYAFLYDYAGPLPISILCTLLFCLGTLLIAFASSDYIEPSIVRIAVFYAIMKSGCLLFDLANVVTVVSHFPTLRGPIIALLKSYIGIGSAIVGAIQLAFFDGSLPWLMYFLCIYAFCVGVAQLIVMHLPKYHLTGYQQSHLSVEEAEKRKAGKSQYLRQKPPMWRVVLAFVILIVLVIFLPTQSALVNYKDLVMRYKKGFAIAAIVVTLSLVLIFVPTPLEFLLKSREAESEPTEEEQEWKEEKNDVNEDPFEVEDTAEAADGGKLETEVDFIAPQYQESFLRNLLTLRLWSILWTLFCLTGAEFVVISNSSYVFGAIAKKPTDKNLRTLLTTLNGAGSAVGRLGMAAFEYLTQHRPPEKRVLITWSPYVPTILMILAMVFFICLPTAALPFPYVLTALANGSQAAQTVILMRTIYAKDVAKHYNFCYLGNVTSNIILVRFLYAEWYTKQAQKELTNGYCYGRNRCLMMPLCVLLGLVVSSLFSTTYLHLKYKAFSKRVLAERRRVMEGQLEERCVEPAAEDETKPVQEPLVGVLYTEEPEEDRPRNATQ</sequence>
<evidence type="ECO:0000256" key="1">
    <source>
        <dbReference type="ARBA" id="ARBA00004141"/>
    </source>
</evidence>
<keyword evidence="4 6" id="KW-0472">Membrane</keyword>
<feature type="transmembrane region" description="Helical" evidence="6">
    <location>
        <begin position="255"/>
        <end position="272"/>
    </location>
</feature>
<evidence type="ECO:0000256" key="5">
    <source>
        <dbReference type="SAM" id="MobiDB-lite"/>
    </source>
</evidence>
<keyword evidence="8" id="KW-1185">Reference proteome</keyword>
<evidence type="ECO:0000313" key="7">
    <source>
        <dbReference type="EMBL" id="CAD2212709.1"/>
    </source>
</evidence>
<feature type="transmembrane region" description="Helical" evidence="6">
    <location>
        <begin position="520"/>
        <end position="539"/>
    </location>
</feature>
<dbReference type="AlphaFoldDB" id="A0A7G2BYR4"/>
<proteinExistence type="predicted"/>
<feature type="transmembrane region" description="Helical" evidence="6">
    <location>
        <begin position="78"/>
        <end position="97"/>
    </location>
</feature>
<feature type="transmembrane region" description="Helical" evidence="6">
    <location>
        <begin position="171"/>
        <end position="192"/>
    </location>
</feature>
<feature type="transmembrane region" description="Helical" evidence="6">
    <location>
        <begin position="486"/>
        <end position="508"/>
    </location>
</feature>
<accession>A0A7G2BYR4</accession>
<dbReference type="GO" id="GO:0016020">
    <property type="term" value="C:membrane"/>
    <property type="evidence" value="ECO:0007669"/>
    <property type="project" value="UniProtKB-SubCell"/>
</dbReference>
<dbReference type="InterPro" id="IPR036259">
    <property type="entry name" value="MFS_trans_sf"/>
</dbReference>
<feature type="transmembrane region" description="Helical" evidence="6">
    <location>
        <begin position="292"/>
        <end position="316"/>
    </location>
</feature>
<protein>
    <submittedName>
        <fullName evidence="7">Nodulin-like/Major Facilitator Superfamily, putative</fullName>
    </submittedName>
</protein>
<feature type="transmembrane region" description="Helical" evidence="6">
    <location>
        <begin position="382"/>
        <end position="401"/>
    </location>
</feature>
<feature type="transmembrane region" description="Helical" evidence="6">
    <location>
        <begin position="198"/>
        <end position="220"/>
    </location>
</feature>
<feature type="compositionally biased region" description="Acidic residues" evidence="5">
    <location>
        <begin position="323"/>
        <end position="332"/>
    </location>
</feature>
<evidence type="ECO:0000256" key="4">
    <source>
        <dbReference type="ARBA" id="ARBA00023136"/>
    </source>
</evidence>
<dbReference type="EMBL" id="LR877145">
    <property type="protein sequence ID" value="CAD2212709.1"/>
    <property type="molecule type" value="Genomic_DNA"/>
</dbReference>
<organism evidence="7 8">
    <name type="scientific">Angomonas deanei</name>
    <dbReference type="NCBI Taxonomy" id="59799"/>
    <lineage>
        <taxon>Eukaryota</taxon>
        <taxon>Discoba</taxon>
        <taxon>Euglenozoa</taxon>
        <taxon>Kinetoplastea</taxon>
        <taxon>Metakinetoplastina</taxon>
        <taxon>Trypanosomatida</taxon>
        <taxon>Trypanosomatidae</taxon>
        <taxon>Strigomonadinae</taxon>
        <taxon>Angomonas</taxon>
    </lineage>
</organism>